<keyword evidence="3" id="KW-1185">Reference proteome</keyword>
<evidence type="ECO:0000313" key="2">
    <source>
        <dbReference type="EMBL" id="MDO5973916.1"/>
    </source>
</evidence>
<accession>A0ABT8WLT2</accession>
<proteinExistence type="predicted"/>
<dbReference type="Proteomes" id="UP001176806">
    <property type="component" value="Unassembled WGS sequence"/>
</dbReference>
<organism evidence="2 3">
    <name type="scientific">Flavivirga jejuensis</name>
    <dbReference type="NCBI Taxonomy" id="870487"/>
    <lineage>
        <taxon>Bacteria</taxon>
        <taxon>Pseudomonadati</taxon>
        <taxon>Bacteroidota</taxon>
        <taxon>Flavobacteriia</taxon>
        <taxon>Flavobacteriales</taxon>
        <taxon>Flavobacteriaceae</taxon>
        <taxon>Flavivirga</taxon>
    </lineage>
</organism>
<feature type="signal peptide" evidence="1">
    <location>
        <begin position="1"/>
        <end position="25"/>
    </location>
</feature>
<dbReference type="RefSeq" id="WP_303301058.1">
    <property type="nucleotide sequence ID" value="NZ_BAABDA010000051.1"/>
</dbReference>
<evidence type="ECO:0000256" key="1">
    <source>
        <dbReference type="SAM" id="SignalP"/>
    </source>
</evidence>
<keyword evidence="1" id="KW-0732">Signal</keyword>
<dbReference type="Pfam" id="PF19515">
    <property type="entry name" value="DUF6048"/>
    <property type="match status" value="1"/>
</dbReference>
<evidence type="ECO:0000313" key="3">
    <source>
        <dbReference type="Proteomes" id="UP001176806"/>
    </source>
</evidence>
<feature type="chain" id="PRO_5047217721" evidence="1">
    <location>
        <begin position="26"/>
        <end position="251"/>
    </location>
</feature>
<sequence>MKQKHTITYFISIVFMLLFCVSVNAQNDSIISTPNDSLKVKLKYGLRLGGDLGKLIRSFADEDYTGFEISGDFRLKKHLYVAGEIGIEEKNTINESLDNTTDAPTLDITTKGSYIKGGVDYNMYINWLDMDNMVYSGFRIGASSFSHDLNSFRVYSINQYWTSQFSSTEKQEFNGLTAFWAELILGIKVELLNNLYLGLNAQFKILASETVPNGFENVYIPGFNKTYDTSSIGVGYSYTLSYRIPLYKRSK</sequence>
<name>A0ABT8WLT2_9FLAO</name>
<reference evidence="2" key="1">
    <citation type="submission" date="2023-07" db="EMBL/GenBank/DDBJ databases">
        <title>Two novel species in the genus Flavivirga.</title>
        <authorList>
            <person name="Kwon K."/>
        </authorList>
    </citation>
    <scope>NUCLEOTIDE SEQUENCE</scope>
    <source>
        <strain evidence="2">KACC 14158</strain>
    </source>
</reference>
<comment type="caution">
    <text evidence="2">The sequence shown here is derived from an EMBL/GenBank/DDBJ whole genome shotgun (WGS) entry which is preliminary data.</text>
</comment>
<dbReference type="EMBL" id="JAUOEL010000002">
    <property type="protein sequence ID" value="MDO5973916.1"/>
    <property type="molecule type" value="Genomic_DNA"/>
</dbReference>
<dbReference type="InterPro" id="IPR046111">
    <property type="entry name" value="DUF6048"/>
</dbReference>
<gene>
    <name evidence="2" type="ORF">Q4Q40_06945</name>
</gene>
<protein>
    <submittedName>
        <fullName evidence="2">DUF6048 family protein</fullName>
    </submittedName>
</protein>